<name>A0AAD3CT16_9STRA</name>
<reference evidence="1 2" key="1">
    <citation type="journal article" date="2021" name="Sci. Rep.">
        <title>The genome of the diatom Chaetoceros tenuissimus carries an ancient integrated fragment of an extant virus.</title>
        <authorList>
            <person name="Hongo Y."/>
            <person name="Kimura K."/>
            <person name="Takaki Y."/>
            <person name="Yoshida Y."/>
            <person name="Baba S."/>
            <person name="Kobayashi G."/>
            <person name="Nagasaki K."/>
            <person name="Hano T."/>
            <person name="Tomaru Y."/>
        </authorList>
    </citation>
    <scope>NUCLEOTIDE SEQUENCE [LARGE SCALE GENOMIC DNA]</scope>
    <source>
        <strain evidence="1 2">NIES-3715</strain>
    </source>
</reference>
<accession>A0AAD3CT16</accession>
<evidence type="ECO:0000313" key="2">
    <source>
        <dbReference type="Proteomes" id="UP001054902"/>
    </source>
</evidence>
<protein>
    <submittedName>
        <fullName evidence="1">Uncharacterized protein</fullName>
    </submittedName>
</protein>
<dbReference type="Proteomes" id="UP001054902">
    <property type="component" value="Unassembled WGS sequence"/>
</dbReference>
<proteinExistence type="predicted"/>
<organism evidence="1 2">
    <name type="scientific">Chaetoceros tenuissimus</name>
    <dbReference type="NCBI Taxonomy" id="426638"/>
    <lineage>
        <taxon>Eukaryota</taxon>
        <taxon>Sar</taxon>
        <taxon>Stramenopiles</taxon>
        <taxon>Ochrophyta</taxon>
        <taxon>Bacillariophyta</taxon>
        <taxon>Coscinodiscophyceae</taxon>
        <taxon>Chaetocerotophycidae</taxon>
        <taxon>Chaetocerotales</taxon>
        <taxon>Chaetocerotaceae</taxon>
        <taxon>Chaetoceros</taxon>
    </lineage>
</organism>
<dbReference type="AlphaFoldDB" id="A0AAD3CT16"/>
<sequence length="386" mass="42966">MEAAEVNKMFTERKGNAIRKQVGNSKKHVIDFIKIATSTEPPSGVNNSQTHREVILAKFIAKQETSKQKATIALTEALFDIFEVVESMPLYSSAIDPESGGSGLDSLFSCPEVGTKNVATNSTEKPVGTKKAKTAVQVAAFVADKLKDTARESSSAVLTCMEGMAKERVKKNRIDEEKLELDKKRFELQQRSNADKTTLQLITSMTSPGSHDLRKVMRDKMVQKQMTFLEEQELYAQLRMAKKRRELELLNQTPAISTLLQPVVASTVNVHETLATPLNLSTELGALKPYSAEELYTDKGRSLHNDAAYYFLKVMGKSQDEMRAGLPKKREIKDVMRSTKDKRAMDMIASLKVTEELTLFGNELDEATSCHLVLRAAKEVPYPTGN</sequence>
<evidence type="ECO:0000313" key="1">
    <source>
        <dbReference type="EMBL" id="GFH50676.1"/>
    </source>
</evidence>
<keyword evidence="2" id="KW-1185">Reference proteome</keyword>
<comment type="caution">
    <text evidence="1">The sequence shown here is derived from an EMBL/GenBank/DDBJ whole genome shotgun (WGS) entry which is preliminary data.</text>
</comment>
<dbReference type="EMBL" id="BLLK01000040">
    <property type="protein sequence ID" value="GFH50676.1"/>
    <property type="molecule type" value="Genomic_DNA"/>
</dbReference>
<gene>
    <name evidence="1" type="ORF">CTEN210_07152</name>
</gene>